<evidence type="ECO:0000256" key="1">
    <source>
        <dbReference type="SAM" id="SignalP"/>
    </source>
</evidence>
<dbReference type="EMBL" id="JBHMCE010000019">
    <property type="protein sequence ID" value="MFB9533571.1"/>
    <property type="molecule type" value="Genomic_DNA"/>
</dbReference>
<name>A0ABV5QDJ8_9ACTN</name>
<feature type="signal peptide" evidence="1">
    <location>
        <begin position="1"/>
        <end position="32"/>
    </location>
</feature>
<dbReference type="Proteomes" id="UP001589646">
    <property type="component" value="Unassembled WGS sequence"/>
</dbReference>
<reference evidence="2 3" key="1">
    <citation type="submission" date="2024-09" db="EMBL/GenBank/DDBJ databases">
        <authorList>
            <person name="Sun Q."/>
            <person name="Mori K."/>
        </authorList>
    </citation>
    <scope>NUCLEOTIDE SEQUENCE [LARGE SCALE GENOMIC DNA]</scope>
    <source>
        <strain evidence="2 3">JCM 3323</strain>
    </source>
</reference>
<feature type="chain" id="PRO_5045847975" evidence="1">
    <location>
        <begin position="33"/>
        <end position="249"/>
    </location>
</feature>
<keyword evidence="3" id="KW-1185">Reference proteome</keyword>
<accession>A0ABV5QDJ8</accession>
<evidence type="ECO:0000313" key="3">
    <source>
        <dbReference type="Proteomes" id="UP001589646"/>
    </source>
</evidence>
<gene>
    <name evidence="2" type="ORF">ACFFRN_43850</name>
</gene>
<keyword evidence="1" id="KW-0732">Signal</keyword>
<dbReference type="RefSeq" id="WP_346118162.1">
    <property type="nucleotide sequence ID" value="NZ_BAAAXC010000005.1"/>
</dbReference>
<proteinExistence type="predicted"/>
<organism evidence="2 3">
    <name type="scientific">Nonomuraea roseola</name>
    <dbReference type="NCBI Taxonomy" id="46179"/>
    <lineage>
        <taxon>Bacteria</taxon>
        <taxon>Bacillati</taxon>
        <taxon>Actinomycetota</taxon>
        <taxon>Actinomycetes</taxon>
        <taxon>Streptosporangiales</taxon>
        <taxon>Streptosporangiaceae</taxon>
        <taxon>Nonomuraea</taxon>
    </lineage>
</organism>
<evidence type="ECO:0000313" key="2">
    <source>
        <dbReference type="EMBL" id="MFB9533571.1"/>
    </source>
</evidence>
<comment type="caution">
    <text evidence="2">The sequence shown here is derived from an EMBL/GenBank/DDBJ whole genome shotgun (WGS) entry which is preliminary data.</text>
</comment>
<protein>
    <submittedName>
        <fullName evidence="2">Uncharacterized protein</fullName>
    </submittedName>
</protein>
<sequence>MDASLEIVKVKRQLRRMQVCLITAVAAGVATAAIVANSGEAVAQGGGKAKFDEIEVQRINVVEPDGKPRMVLSNKERSPGAVVNGVDLGHAGTRPGMTLYNSEGDESGGLGADNGVNDGKSWAVGQLSFDQYKQDQTLVLRYMEQEGVRGVGLAVNDRPEVPLPESYEEAKKIEQMPPGPARDQAMAEYRKKYPSPQRVFIGKNPDKSSVVTLADGKGTPRIVMRVDQDGNPQIQFLNAKGKVTRTIKG</sequence>